<feature type="domain" description="AAA+ ATPase" evidence="4">
    <location>
        <begin position="269"/>
        <end position="409"/>
    </location>
</feature>
<accession>A0AA40F883</accession>
<sequence>MADVTEMVDITPVKDLFAALKERFHAVFQGNPWVRVGKTTVAKLYAKLLHSLGAASGHVLILEDAHRLGSGAHLEAIISEIKEQGRSLVVIFTGGKSDIDRLLNAGIALNLRDRFTHIVDLEDFSKEHLHTKMLGLVEEVYGKRCEIEGGKDGPYIGAAIRRLAHARGTPGFENGRSVEKLFAQFRKRQALRLTQTRLEALDLKKWLQFTKEDVMGPCPSQVKQTSTAWAELKALTGLRRVKESVELLFDIVKENYERELLGKAPLAVTLNRVFLGSPGTGKTTVAKLYATVLGSLACLAMVAVLVIKTAPQFFGEHRGETENITREILRSTVGKVLVIDEAYMFDPGYLSKDRASDGTAVLDTIVSEVQGYPGEDRCVILLGYQNEMEALFQNGNPGLSGRFMADQPFYFEDYTKEELCEIMDSHLKSQDLQCAEGASDVAMAVLARARNAKHFSNRREVKTLTPKAILRYCARRRPTTSTGTVPSLDGILSPEDFDPTFNSGDASTTKRLGFRGLLEGKIADSVKTPGHRARSSLVPRTFVLKGPSGTGKTTVATQMGAFFCNLGRLSTNDVFECEAQNLVGHYLGQTTATCRDHLERGLGKVLVINNIYTLSANNYSGSGYDKEAIGEIISFTRKHAAKMVTLLTRPPQDMDTLMAERPDLAALFRSEVTFAHFSPPESLALLTQGLRAEGVACPSLETPEVKREFHKAMEVMSAFPCWSNASDIEHLVLDMFQEDLLCVPEKIPMDSIKAMFKTKSDRAKLPKKRIKWTDGLRVREVRVLADRDE</sequence>
<dbReference type="PRINTS" id="PR00819">
    <property type="entry name" value="CBXCFQXSUPER"/>
</dbReference>
<evidence type="ECO:0000256" key="3">
    <source>
        <dbReference type="ARBA" id="ARBA00022840"/>
    </source>
</evidence>
<evidence type="ECO:0000313" key="6">
    <source>
        <dbReference type="Proteomes" id="UP001172155"/>
    </source>
</evidence>
<name>A0AA40F883_9PEZI</name>
<dbReference type="SUPFAM" id="SSF52540">
    <property type="entry name" value="P-loop containing nucleoside triphosphate hydrolases"/>
    <property type="match status" value="3"/>
</dbReference>
<feature type="domain" description="AAA+ ATPase" evidence="4">
    <location>
        <begin position="538"/>
        <end position="680"/>
    </location>
</feature>
<dbReference type="InterPro" id="IPR003593">
    <property type="entry name" value="AAA+_ATPase"/>
</dbReference>
<dbReference type="Gene3D" id="3.40.50.300">
    <property type="entry name" value="P-loop containing nucleotide triphosphate hydrolases"/>
    <property type="match status" value="2"/>
</dbReference>
<dbReference type="InterPro" id="IPR041627">
    <property type="entry name" value="AAA_lid_6"/>
</dbReference>
<dbReference type="EMBL" id="JAUKUD010000001">
    <property type="protein sequence ID" value="KAK0753005.1"/>
    <property type="molecule type" value="Genomic_DNA"/>
</dbReference>
<evidence type="ECO:0000256" key="1">
    <source>
        <dbReference type="ARBA" id="ARBA00010378"/>
    </source>
</evidence>
<dbReference type="InterPro" id="IPR000641">
    <property type="entry name" value="CbxX/CfxQ"/>
</dbReference>
<dbReference type="PANTHER" id="PTHR43392:SF2">
    <property type="entry name" value="AAA-TYPE ATPASE FAMILY PROTEIN _ ANKYRIN REPEAT FAMILY PROTEIN"/>
    <property type="match status" value="1"/>
</dbReference>
<keyword evidence="2" id="KW-0547">Nucleotide-binding</keyword>
<comment type="similarity">
    <text evidence="1">Belongs to the CbxX/CfxQ family.</text>
</comment>
<dbReference type="Gene3D" id="1.10.8.60">
    <property type="match status" value="2"/>
</dbReference>
<dbReference type="InterPro" id="IPR027417">
    <property type="entry name" value="P-loop_NTPase"/>
</dbReference>
<dbReference type="SMART" id="SM00382">
    <property type="entry name" value="AAA"/>
    <property type="match status" value="2"/>
</dbReference>
<protein>
    <recommendedName>
        <fullName evidence="4">AAA+ ATPase domain-containing protein</fullName>
    </recommendedName>
</protein>
<proteinExistence type="inferred from homology"/>
<reference evidence="5" key="1">
    <citation type="submission" date="2023-06" db="EMBL/GenBank/DDBJ databases">
        <title>Genome-scale phylogeny and comparative genomics of the fungal order Sordariales.</title>
        <authorList>
            <consortium name="Lawrence Berkeley National Laboratory"/>
            <person name="Hensen N."/>
            <person name="Bonometti L."/>
            <person name="Westerberg I."/>
            <person name="Brannstrom I.O."/>
            <person name="Guillou S."/>
            <person name="Cros-Aarteil S."/>
            <person name="Calhoun S."/>
            <person name="Haridas S."/>
            <person name="Kuo A."/>
            <person name="Mondo S."/>
            <person name="Pangilinan J."/>
            <person name="Riley R."/>
            <person name="LaButti K."/>
            <person name="Andreopoulos B."/>
            <person name="Lipzen A."/>
            <person name="Chen C."/>
            <person name="Yanf M."/>
            <person name="Daum C."/>
            <person name="Ng V."/>
            <person name="Clum A."/>
            <person name="Steindorff A."/>
            <person name="Ohm R."/>
            <person name="Martin F."/>
            <person name="Silar P."/>
            <person name="Natvig D."/>
            <person name="Lalanne C."/>
            <person name="Gautier V."/>
            <person name="Ament-velasquez S.L."/>
            <person name="Kruys A."/>
            <person name="Hutchinson M.I."/>
            <person name="Powell A.J."/>
            <person name="Barry K."/>
            <person name="Miller A.N."/>
            <person name="Grigoriev I.V."/>
            <person name="Debuchy R."/>
            <person name="Gladieux P."/>
            <person name="Thoren M.H."/>
            <person name="Johannesson H."/>
        </authorList>
    </citation>
    <scope>NUCLEOTIDE SEQUENCE</scope>
    <source>
        <strain evidence="5">SMH3187-1</strain>
    </source>
</reference>
<dbReference type="Proteomes" id="UP001172155">
    <property type="component" value="Unassembled WGS sequence"/>
</dbReference>
<dbReference type="Pfam" id="PF00004">
    <property type="entry name" value="AAA"/>
    <property type="match status" value="2"/>
</dbReference>
<evidence type="ECO:0000256" key="2">
    <source>
        <dbReference type="ARBA" id="ARBA00022741"/>
    </source>
</evidence>
<keyword evidence="3" id="KW-0067">ATP-binding</keyword>
<dbReference type="PANTHER" id="PTHR43392">
    <property type="entry name" value="AAA-TYPE ATPASE FAMILY PROTEIN / ANKYRIN REPEAT FAMILY PROTEIN"/>
    <property type="match status" value="1"/>
</dbReference>
<evidence type="ECO:0000313" key="5">
    <source>
        <dbReference type="EMBL" id="KAK0753005.1"/>
    </source>
</evidence>
<dbReference type="InterPro" id="IPR003959">
    <property type="entry name" value="ATPase_AAA_core"/>
</dbReference>
<dbReference type="Pfam" id="PF17866">
    <property type="entry name" value="AAA_lid_6"/>
    <property type="match status" value="1"/>
</dbReference>
<dbReference type="GO" id="GO:0005524">
    <property type="term" value="F:ATP binding"/>
    <property type="evidence" value="ECO:0007669"/>
    <property type="project" value="UniProtKB-KW"/>
</dbReference>
<dbReference type="AlphaFoldDB" id="A0AA40F883"/>
<organism evidence="5 6">
    <name type="scientific">Schizothecium vesticola</name>
    <dbReference type="NCBI Taxonomy" id="314040"/>
    <lineage>
        <taxon>Eukaryota</taxon>
        <taxon>Fungi</taxon>
        <taxon>Dikarya</taxon>
        <taxon>Ascomycota</taxon>
        <taxon>Pezizomycotina</taxon>
        <taxon>Sordariomycetes</taxon>
        <taxon>Sordariomycetidae</taxon>
        <taxon>Sordariales</taxon>
        <taxon>Schizotheciaceae</taxon>
        <taxon>Schizothecium</taxon>
    </lineage>
</organism>
<keyword evidence="6" id="KW-1185">Reference proteome</keyword>
<dbReference type="GO" id="GO:0016887">
    <property type="term" value="F:ATP hydrolysis activity"/>
    <property type="evidence" value="ECO:0007669"/>
    <property type="project" value="InterPro"/>
</dbReference>
<evidence type="ECO:0000259" key="4">
    <source>
        <dbReference type="SMART" id="SM00382"/>
    </source>
</evidence>
<gene>
    <name evidence="5" type="ORF">B0T18DRAFT_433875</name>
</gene>
<comment type="caution">
    <text evidence="5">The sequence shown here is derived from an EMBL/GenBank/DDBJ whole genome shotgun (WGS) entry which is preliminary data.</text>
</comment>
<dbReference type="InterPro" id="IPR050773">
    <property type="entry name" value="CbxX/CfxQ_RuBisCO_ESX"/>
</dbReference>